<accession>E3LKK8</accession>
<name>E3LKK8_CAERE</name>
<keyword evidence="3" id="KW-1185">Reference proteome</keyword>
<gene>
    <name evidence="2" type="ORF">CRE_18647</name>
</gene>
<dbReference type="OrthoDB" id="5849549at2759"/>
<evidence type="ECO:0000313" key="2">
    <source>
        <dbReference type="EMBL" id="EFO99918.1"/>
    </source>
</evidence>
<dbReference type="HOGENOM" id="CLU_1082749_0_0_1"/>
<reference evidence="2" key="1">
    <citation type="submission" date="2007-07" db="EMBL/GenBank/DDBJ databases">
        <title>PCAP assembly of the Caenorhabditis remanei genome.</title>
        <authorList>
            <consortium name="The Caenorhabditis remanei Sequencing Consortium"/>
            <person name="Wilson R.K."/>
        </authorList>
    </citation>
    <scope>NUCLEOTIDE SEQUENCE [LARGE SCALE GENOMIC DNA]</scope>
    <source>
        <strain evidence="2">PB4641</strain>
    </source>
</reference>
<feature type="compositionally biased region" description="Basic residues" evidence="1">
    <location>
        <begin position="211"/>
        <end position="222"/>
    </location>
</feature>
<dbReference type="Proteomes" id="UP000008281">
    <property type="component" value="Unassembled WGS sequence"/>
</dbReference>
<dbReference type="eggNOG" id="ENOG502TIWY">
    <property type="taxonomic scope" value="Eukaryota"/>
</dbReference>
<feature type="region of interest" description="Disordered" evidence="1">
    <location>
        <begin position="183"/>
        <end position="245"/>
    </location>
</feature>
<feature type="region of interest" description="Disordered" evidence="1">
    <location>
        <begin position="1"/>
        <end position="52"/>
    </location>
</feature>
<evidence type="ECO:0000256" key="1">
    <source>
        <dbReference type="SAM" id="MobiDB-lite"/>
    </source>
</evidence>
<dbReference type="AlphaFoldDB" id="E3LKK8"/>
<protein>
    <submittedName>
        <fullName evidence="2">Uncharacterized protein</fullName>
    </submittedName>
</protein>
<proteinExistence type="predicted"/>
<dbReference type="EMBL" id="DS268410">
    <property type="protein sequence ID" value="EFO99918.1"/>
    <property type="molecule type" value="Genomic_DNA"/>
</dbReference>
<evidence type="ECO:0000313" key="3">
    <source>
        <dbReference type="Proteomes" id="UP000008281"/>
    </source>
</evidence>
<organism evidence="3">
    <name type="scientific">Caenorhabditis remanei</name>
    <name type="common">Caenorhabditis vulgaris</name>
    <dbReference type="NCBI Taxonomy" id="31234"/>
    <lineage>
        <taxon>Eukaryota</taxon>
        <taxon>Metazoa</taxon>
        <taxon>Ecdysozoa</taxon>
        <taxon>Nematoda</taxon>
        <taxon>Chromadorea</taxon>
        <taxon>Rhabditida</taxon>
        <taxon>Rhabditina</taxon>
        <taxon>Rhabditomorpha</taxon>
        <taxon>Rhabditoidea</taxon>
        <taxon>Rhabditidae</taxon>
        <taxon>Peloderinae</taxon>
        <taxon>Caenorhabditis</taxon>
    </lineage>
</organism>
<feature type="compositionally biased region" description="Basic and acidic residues" evidence="1">
    <location>
        <begin position="190"/>
        <end position="210"/>
    </location>
</feature>
<sequence length="257" mass="28915">MKAKKRVQFSDEDKSGARPTPSQPFGSPLRPPSIGKKSKNDAQMGNEPVGHNNKLKNLLIVGQANSHHSEVGSDLQHLYEPKTTSPSIAPIEYNASMFSLSFYAPSFPLAPLFAPVLGHEYQLWNYYGNSPIYNLNVAQEPSMPISSQTSNDVVNILEKLVELRGIKNFEDLLKAKEEVERDLKQRKRGINKENDSPTVETEKKTDESVAKKMKKEGNKKKKSIDETEPFPRLVRRNARRGSCVGDGQTWTEEVIMF</sequence>